<accession>A0A4R2BW09</accession>
<dbReference type="GO" id="GO:0016747">
    <property type="term" value="F:acyltransferase activity, transferring groups other than amino-acyl groups"/>
    <property type="evidence" value="ECO:0007669"/>
    <property type="project" value="InterPro"/>
</dbReference>
<dbReference type="InterPro" id="IPR052777">
    <property type="entry name" value="Acetyltransferase_Enz"/>
</dbReference>
<evidence type="ECO:0000313" key="2">
    <source>
        <dbReference type="EMBL" id="TCN30194.1"/>
    </source>
</evidence>
<gene>
    <name evidence="2" type="ORF">EV184_10865</name>
</gene>
<organism evidence="2 3">
    <name type="scientific">Sinorhizobium americanum</name>
    <dbReference type="NCBI Taxonomy" id="194963"/>
    <lineage>
        <taxon>Bacteria</taxon>
        <taxon>Pseudomonadati</taxon>
        <taxon>Pseudomonadota</taxon>
        <taxon>Alphaproteobacteria</taxon>
        <taxon>Hyphomicrobiales</taxon>
        <taxon>Rhizobiaceae</taxon>
        <taxon>Sinorhizobium/Ensifer group</taxon>
        <taxon>Sinorhizobium</taxon>
    </lineage>
</organism>
<reference evidence="2 3" key="1">
    <citation type="submission" date="2019-03" db="EMBL/GenBank/DDBJ databases">
        <title>Genomic Encyclopedia of Type Strains, Phase IV (KMG-V): Genome sequencing to study the core and pangenomes of soil and plant-associated prokaryotes.</title>
        <authorList>
            <person name="Whitman W."/>
        </authorList>
    </citation>
    <scope>NUCLEOTIDE SEQUENCE [LARGE SCALE GENOMIC DNA]</scope>
    <source>
        <strain evidence="2 3">23C40</strain>
    </source>
</reference>
<dbReference type="Proteomes" id="UP000295043">
    <property type="component" value="Unassembled WGS sequence"/>
</dbReference>
<dbReference type="PANTHER" id="PTHR43305:SF1">
    <property type="entry name" value="FAMILY N-ACETYLTRANSFERASE, PUTATIVE (AFU_ORTHOLOGUE AFUA_2G01380)-RELATED"/>
    <property type="match status" value="1"/>
</dbReference>
<dbReference type="InterPro" id="IPR000182">
    <property type="entry name" value="GNAT_dom"/>
</dbReference>
<feature type="domain" description="N-acetyltransferase" evidence="1">
    <location>
        <begin position="34"/>
        <end position="200"/>
    </location>
</feature>
<dbReference type="EMBL" id="SLVU01000008">
    <property type="protein sequence ID" value="TCN30194.1"/>
    <property type="molecule type" value="Genomic_DNA"/>
</dbReference>
<proteinExistence type="predicted"/>
<keyword evidence="2" id="KW-0689">Ribosomal protein</keyword>
<dbReference type="PROSITE" id="PS51186">
    <property type="entry name" value="GNAT"/>
    <property type="match status" value="1"/>
</dbReference>
<dbReference type="Pfam" id="PF00583">
    <property type="entry name" value="Acetyltransf_1"/>
    <property type="match status" value="1"/>
</dbReference>
<dbReference type="AlphaFoldDB" id="A0A4R2BW09"/>
<dbReference type="SUPFAM" id="SSF55729">
    <property type="entry name" value="Acyl-CoA N-acyltransferases (Nat)"/>
    <property type="match status" value="1"/>
</dbReference>
<dbReference type="GO" id="GO:0005840">
    <property type="term" value="C:ribosome"/>
    <property type="evidence" value="ECO:0007669"/>
    <property type="project" value="UniProtKB-KW"/>
</dbReference>
<comment type="caution">
    <text evidence="2">The sequence shown here is derived from an EMBL/GenBank/DDBJ whole genome shotgun (WGS) entry which is preliminary data.</text>
</comment>
<evidence type="ECO:0000259" key="1">
    <source>
        <dbReference type="PROSITE" id="PS51186"/>
    </source>
</evidence>
<keyword evidence="2" id="KW-0687">Ribonucleoprotein</keyword>
<dbReference type="Gene3D" id="3.40.630.30">
    <property type="match status" value="1"/>
</dbReference>
<dbReference type="PANTHER" id="PTHR43305">
    <property type="entry name" value="FAMILY N-ACETYLTRANSFERASE, PUTATIVE (AFU_ORTHOLOGUE AFUA_2G01380)-RELATED"/>
    <property type="match status" value="1"/>
</dbReference>
<dbReference type="InterPro" id="IPR016181">
    <property type="entry name" value="Acyl_CoA_acyltransferase"/>
</dbReference>
<evidence type="ECO:0000313" key="3">
    <source>
        <dbReference type="Proteomes" id="UP000295043"/>
    </source>
</evidence>
<protein>
    <submittedName>
        <fullName evidence="2">Ribosomal protein S18 acetylase RimI-like enzyme</fullName>
    </submittedName>
</protein>
<name>A0A4R2BW09_9HYPH</name>
<sequence>MAYRVISLRSKIRAGAPLSRCRIRERGAEVEQNSEIVPARPDDFPAIRALCNGFIDWCRSRYGENAWFVDRYYTPEEWAALLDSLPRIHAAPDGEILVARLNGKVVGCVMMQRIDEHTCEMKRMFISPEGRGLGLGRRLAENIVRVAAERGYTAMRLDTGRNHDEALSLYRSLGFQEIAPYYEAPPELRNHLIFMEAPLAG</sequence>